<keyword evidence="3" id="KW-1185">Reference proteome</keyword>
<proteinExistence type="predicted"/>
<keyword evidence="1" id="KW-0812">Transmembrane</keyword>
<protein>
    <submittedName>
        <fullName evidence="2">Uncharacterized protein</fullName>
    </submittedName>
</protein>
<evidence type="ECO:0000313" key="3">
    <source>
        <dbReference type="Proteomes" id="UP000005408"/>
    </source>
</evidence>
<name>A0A8W8NZU2_MAGGI</name>
<keyword evidence="1" id="KW-0472">Membrane</keyword>
<evidence type="ECO:0000256" key="1">
    <source>
        <dbReference type="SAM" id="Phobius"/>
    </source>
</evidence>
<feature type="transmembrane region" description="Helical" evidence="1">
    <location>
        <begin position="39"/>
        <end position="61"/>
    </location>
</feature>
<sequence>MDIFEMKLPGNAKCVRLGIFSRTVLQNAESLIMENNVNLFVNVQMFPVILLLDVLSILIPLQDMNHEVVFFFDLG</sequence>
<dbReference type="AlphaFoldDB" id="A0A8W8NZU2"/>
<dbReference type="EnsemblMetazoa" id="G8948.1">
    <property type="protein sequence ID" value="G8948.1:cds"/>
    <property type="gene ID" value="G8948"/>
</dbReference>
<keyword evidence="1" id="KW-1133">Transmembrane helix</keyword>
<organism evidence="2 3">
    <name type="scientific">Magallana gigas</name>
    <name type="common">Pacific oyster</name>
    <name type="synonym">Crassostrea gigas</name>
    <dbReference type="NCBI Taxonomy" id="29159"/>
    <lineage>
        <taxon>Eukaryota</taxon>
        <taxon>Metazoa</taxon>
        <taxon>Spiralia</taxon>
        <taxon>Lophotrochozoa</taxon>
        <taxon>Mollusca</taxon>
        <taxon>Bivalvia</taxon>
        <taxon>Autobranchia</taxon>
        <taxon>Pteriomorphia</taxon>
        <taxon>Ostreida</taxon>
        <taxon>Ostreoidea</taxon>
        <taxon>Ostreidae</taxon>
        <taxon>Magallana</taxon>
    </lineage>
</organism>
<dbReference type="Proteomes" id="UP000005408">
    <property type="component" value="Unassembled WGS sequence"/>
</dbReference>
<evidence type="ECO:0000313" key="2">
    <source>
        <dbReference type="EnsemblMetazoa" id="G8948.1:cds"/>
    </source>
</evidence>
<reference evidence="2" key="1">
    <citation type="submission" date="2022-08" db="UniProtKB">
        <authorList>
            <consortium name="EnsemblMetazoa"/>
        </authorList>
    </citation>
    <scope>IDENTIFICATION</scope>
    <source>
        <strain evidence="2">05x7-T-G4-1.051#20</strain>
    </source>
</reference>
<accession>A0A8W8NZU2</accession>